<evidence type="ECO:0000313" key="3">
    <source>
        <dbReference type="Proteomes" id="UP000490060"/>
    </source>
</evidence>
<accession>A0A2I2MCY5</accession>
<gene>
    <name evidence="2" type="ORF">TNO010_90054</name>
</gene>
<proteinExistence type="predicted"/>
<evidence type="ECO:0000256" key="1">
    <source>
        <dbReference type="SAM" id="Phobius"/>
    </source>
</evidence>
<reference evidence="2 3" key="1">
    <citation type="submission" date="2017-11" db="EMBL/GenBank/DDBJ databases">
        <authorList>
            <person name="Duchaud E."/>
        </authorList>
    </citation>
    <scope>NUCLEOTIDE SEQUENCE [LARGE SCALE GENOMIC DNA]</scope>
    <source>
        <strain evidence="2 3">TNO010</strain>
    </source>
</reference>
<evidence type="ECO:0000313" key="2">
    <source>
        <dbReference type="EMBL" id="SOU89977.1"/>
    </source>
</evidence>
<evidence type="ECO:0008006" key="4">
    <source>
        <dbReference type="Google" id="ProtNLM"/>
    </source>
</evidence>
<dbReference type="RefSeq" id="WP_058884955.1">
    <property type="nucleotide sequence ID" value="NZ_OENE01000055.1"/>
</dbReference>
<dbReference type="AlphaFoldDB" id="A0A2I2MCY5"/>
<keyword evidence="1" id="KW-0812">Transmembrane</keyword>
<name>A0A2I2MCY5_9FLAO</name>
<keyword evidence="1" id="KW-1133">Transmembrane helix</keyword>
<dbReference type="EMBL" id="OENE01000055">
    <property type="protein sequence ID" value="SOU89977.1"/>
    <property type="molecule type" value="Genomic_DNA"/>
</dbReference>
<sequence length="356" mass="41179">MKQAKIKIIIALTLPIQLFLIHFLSKKPHWIEEYYSSGVYPSISKTLRLILGWIPFSVGDILGLILLFLMIKACYSLIKNNFKNSISKFLQFTGILSLLYFCFYAFWGLNYFREPLAENLGLKQANYSTEQLIETTQKIIFELNKTHLDITHNDTIKVTVPHTRKQIYGLATNGYKQLEKQYPQLKYQFPSIKSSVVSLFQSYNGTGGYINPITGEAQINDLLPKTGYPATTCHEMAHQIGWAAENDANFVGFLAAISNEDIYFKYSGYRMAYTYCINQVYKRDKNSAKKLKNTVNKGIYKDYNDSYLHWQQFKNPIEPYFKKGYNAYLKANNQVNGIKSYSYVVDLLIAYFTQKN</sequence>
<feature type="transmembrane region" description="Helical" evidence="1">
    <location>
        <begin position="89"/>
        <end position="109"/>
    </location>
</feature>
<organism evidence="2 3">
    <name type="scientific">Tenacibaculum finnmarkense genomovar ulcerans</name>
    <dbReference type="NCBI Taxonomy" id="2781388"/>
    <lineage>
        <taxon>Bacteria</taxon>
        <taxon>Pseudomonadati</taxon>
        <taxon>Bacteroidota</taxon>
        <taxon>Flavobacteriia</taxon>
        <taxon>Flavobacteriales</taxon>
        <taxon>Flavobacteriaceae</taxon>
        <taxon>Tenacibaculum</taxon>
        <taxon>Tenacibaculum finnmarkense</taxon>
    </lineage>
</organism>
<dbReference type="InterPro" id="IPR024294">
    <property type="entry name" value="DUF3810"/>
</dbReference>
<feature type="transmembrane region" description="Helical" evidence="1">
    <location>
        <begin position="50"/>
        <end position="69"/>
    </location>
</feature>
<dbReference type="Proteomes" id="UP000490060">
    <property type="component" value="Unassembled WGS sequence"/>
</dbReference>
<keyword evidence="1" id="KW-0472">Membrane</keyword>
<protein>
    <recommendedName>
        <fullName evidence="4">Amino acid permease</fullName>
    </recommendedName>
</protein>
<dbReference type="Pfam" id="PF12725">
    <property type="entry name" value="DUF3810"/>
    <property type="match status" value="1"/>
</dbReference>